<reference evidence="2 3" key="1">
    <citation type="journal article" date="2013" name="J. Microbiol. Biotechnol.">
        <title>Novosphingobium ginsenosidimutans sp. nov., with the ability to convert ginsenoside.</title>
        <authorList>
            <person name="Kim J.K."/>
            <person name="He D."/>
            <person name="Liu Q.M."/>
            <person name="Park H.Y."/>
            <person name="Jung M.S."/>
            <person name="Yoon M.H."/>
            <person name="Kim S.C."/>
            <person name="Im W.T."/>
        </authorList>
    </citation>
    <scope>NUCLEOTIDE SEQUENCE [LARGE SCALE GENOMIC DNA]</scope>
    <source>
        <strain evidence="2 3">FW-6</strain>
    </source>
</reference>
<dbReference type="GO" id="GO:0033014">
    <property type="term" value="P:tetrapyrrole biosynthetic process"/>
    <property type="evidence" value="ECO:0007669"/>
    <property type="project" value="InterPro"/>
</dbReference>
<dbReference type="EMBL" id="CP042345">
    <property type="protein sequence ID" value="QEA15136.1"/>
    <property type="molecule type" value="Genomic_DNA"/>
</dbReference>
<evidence type="ECO:0000313" key="2">
    <source>
        <dbReference type="EMBL" id="QEA15136.1"/>
    </source>
</evidence>
<dbReference type="AlphaFoldDB" id="A0A5B8S0Q3"/>
<evidence type="ECO:0000259" key="1">
    <source>
        <dbReference type="Pfam" id="PF02602"/>
    </source>
</evidence>
<dbReference type="RefSeq" id="WP_147089117.1">
    <property type="nucleotide sequence ID" value="NZ_BAABJD010000002.1"/>
</dbReference>
<dbReference type="Pfam" id="PF02602">
    <property type="entry name" value="HEM4"/>
    <property type="match status" value="1"/>
</dbReference>
<proteinExistence type="predicted"/>
<dbReference type="Proteomes" id="UP000321172">
    <property type="component" value="Chromosome"/>
</dbReference>
<gene>
    <name evidence="2" type="ORF">FRF71_02725</name>
</gene>
<dbReference type="InterPro" id="IPR036108">
    <property type="entry name" value="4pyrrol_syn_uPrphyn_synt_sf"/>
</dbReference>
<evidence type="ECO:0000313" key="3">
    <source>
        <dbReference type="Proteomes" id="UP000321172"/>
    </source>
</evidence>
<name>A0A5B8S0Q3_9SPHN</name>
<accession>A0A5B8S0Q3</accession>
<dbReference type="SUPFAM" id="SSF69618">
    <property type="entry name" value="HemD-like"/>
    <property type="match status" value="1"/>
</dbReference>
<dbReference type="CDD" id="cd06578">
    <property type="entry name" value="HemD"/>
    <property type="match status" value="1"/>
</dbReference>
<keyword evidence="3" id="KW-1185">Reference proteome</keyword>
<dbReference type="OrthoDB" id="7424801at2"/>
<dbReference type="GO" id="GO:0004852">
    <property type="term" value="F:uroporphyrinogen-III synthase activity"/>
    <property type="evidence" value="ECO:0007669"/>
    <property type="project" value="InterPro"/>
</dbReference>
<dbReference type="InterPro" id="IPR003754">
    <property type="entry name" value="4pyrrol_synth_uPrphyn_synth"/>
</dbReference>
<protein>
    <submittedName>
        <fullName evidence="2">Uroporphyrinogen-III synthase</fullName>
    </submittedName>
</protein>
<dbReference type="Gene3D" id="3.40.50.10090">
    <property type="match status" value="2"/>
</dbReference>
<dbReference type="KEGG" id="ngf:FRF71_02725"/>
<feature type="domain" description="Tetrapyrrole biosynthesis uroporphyrinogen III synthase" evidence="1">
    <location>
        <begin position="17"/>
        <end position="217"/>
    </location>
</feature>
<sequence length="233" mass="24074">MVPLVVIRPEPGCTATVDAARGAGLEPRSFPLFAVTQRSWSAPPPDAHDALLLGSANAVRHAGPGLAAVRHLPAYAVGDATADVARAAGISVIGQGQGGLQSVLGQLDAAHKRLLRLAGEERIVLTPPAGVTMTERVVYASLAQPMPAELVALLAEPALIALHSAEAAHHFAAECVRNGLRRARLRLCALGPRIAAAAGDGWGEVAVAPDTSDRALLALARQMCQDPWGNTKS</sequence>
<organism evidence="2 3">
    <name type="scientific">Novosphingobium ginsenosidimutans</name>
    <dbReference type="NCBI Taxonomy" id="1176536"/>
    <lineage>
        <taxon>Bacteria</taxon>
        <taxon>Pseudomonadati</taxon>
        <taxon>Pseudomonadota</taxon>
        <taxon>Alphaproteobacteria</taxon>
        <taxon>Sphingomonadales</taxon>
        <taxon>Sphingomonadaceae</taxon>
        <taxon>Novosphingobium</taxon>
    </lineage>
</organism>